<dbReference type="AlphaFoldDB" id="A0A644WFU4"/>
<dbReference type="SUPFAM" id="SSF47384">
    <property type="entry name" value="Homodimeric domain of signal transducing histidine kinase"/>
    <property type="match status" value="1"/>
</dbReference>
<dbReference type="InterPro" id="IPR003594">
    <property type="entry name" value="HATPase_dom"/>
</dbReference>
<dbReference type="EC" id="2.7.13.3" evidence="2"/>
<dbReference type="PANTHER" id="PTHR43711:SF1">
    <property type="entry name" value="HISTIDINE KINASE 1"/>
    <property type="match status" value="1"/>
</dbReference>
<dbReference type="PROSITE" id="PS50112">
    <property type="entry name" value="PAS"/>
    <property type="match status" value="1"/>
</dbReference>
<dbReference type="GO" id="GO:0000155">
    <property type="term" value="F:phosphorelay sensor kinase activity"/>
    <property type="evidence" value="ECO:0007669"/>
    <property type="project" value="InterPro"/>
</dbReference>
<dbReference type="PANTHER" id="PTHR43711">
    <property type="entry name" value="TWO-COMPONENT HISTIDINE KINASE"/>
    <property type="match status" value="1"/>
</dbReference>
<evidence type="ECO:0000256" key="1">
    <source>
        <dbReference type="ARBA" id="ARBA00000085"/>
    </source>
</evidence>
<dbReference type="SMART" id="SM00388">
    <property type="entry name" value="HisKA"/>
    <property type="match status" value="1"/>
</dbReference>
<proteinExistence type="predicted"/>
<comment type="caution">
    <text evidence="9">The sequence shown here is derived from an EMBL/GenBank/DDBJ whole genome shotgun (WGS) entry which is preliminary data.</text>
</comment>
<keyword evidence="3" id="KW-0597">Phosphoprotein</keyword>
<dbReference type="Pfam" id="PF00512">
    <property type="entry name" value="HisKA"/>
    <property type="match status" value="1"/>
</dbReference>
<dbReference type="Pfam" id="PF13188">
    <property type="entry name" value="PAS_8"/>
    <property type="match status" value="1"/>
</dbReference>
<evidence type="ECO:0000256" key="5">
    <source>
        <dbReference type="ARBA" id="ARBA00022777"/>
    </source>
</evidence>
<evidence type="ECO:0000256" key="3">
    <source>
        <dbReference type="ARBA" id="ARBA00022553"/>
    </source>
</evidence>
<reference evidence="9" key="1">
    <citation type="submission" date="2019-08" db="EMBL/GenBank/DDBJ databases">
        <authorList>
            <person name="Kucharzyk K."/>
            <person name="Murdoch R.W."/>
            <person name="Higgins S."/>
            <person name="Loffler F."/>
        </authorList>
    </citation>
    <scope>NUCLEOTIDE SEQUENCE</scope>
</reference>
<dbReference type="InterPro" id="IPR004358">
    <property type="entry name" value="Sig_transdc_His_kin-like_C"/>
</dbReference>
<evidence type="ECO:0000313" key="9">
    <source>
        <dbReference type="EMBL" id="MPM01393.1"/>
    </source>
</evidence>
<dbReference type="InterPro" id="IPR003661">
    <property type="entry name" value="HisK_dim/P_dom"/>
</dbReference>
<evidence type="ECO:0000259" key="8">
    <source>
        <dbReference type="PROSITE" id="PS50112"/>
    </source>
</evidence>
<keyword evidence="6" id="KW-0902">Two-component regulatory system</keyword>
<dbReference type="Gene3D" id="3.30.450.20">
    <property type="entry name" value="PAS domain"/>
    <property type="match status" value="1"/>
</dbReference>
<dbReference type="EMBL" id="VSSQ01000793">
    <property type="protein sequence ID" value="MPM01393.1"/>
    <property type="molecule type" value="Genomic_DNA"/>
</dbReference>
<dbReference type="InterPro" id="IPR050736">
    <property type="entry name" value="Sensor_HK_Regulatory"/>
</dbReference>
<protein>
    <recommendedName>
        <fullName evidence="2">histidine kinase</fullName>
        <ecNumber evidence="2">2.7.13.3</ecNumber>
    </recommendedName>
</protein>
<comment type="catalytic activity">
    <reaction evidence="1">
        <text>ATP + protein L-histidine = ADP + protein N-phospho-L-histidine.</text>
        <dbReference type="EC" id="2.7.13.3"/>
    </reaction>
</comment>
<dbReference type="CDD" id="cd00082">
    <property type="entry name" value="HisKA"/>
    <property type="match status" value="1"/>
</dbReference>
<organism evidence="9">
    <name type="scientific">bioreactor metagenome</name>
    <dbReference type="NCBI Taxonomy" id="1076179"/>
    <lineage>
        <taxon>unclassified sequences</taxon>
        <taxon>metagenomes</taxon>
        <taxon>ecological metagenomes</taxon>
    </lineage>
</organism>
<keyword evidence="5 9" id="KW-0418">Kinase</keyword>
<dbReference type="InterPro" id="IPR036890">
    <property type="entry name" value="HATPase_C_sf"/>
</dbReference>
<dbReference type="InterPro" id="IPR000014">
    <property type="entry name" value="PAS"/>
</dbReference>
<dbReference type="PRINTS" id="PR00344">
    <property type="entry name" value="BCTRLSENSOR"/>
</dbReference>
<dbReference type="InterPro" id="IPR005467">
    <property type="entry name" value="His_kinase_dom"/>
</dbReference>
<evidence type="ECO:0000256" key="6">
    <source>
        <dbReference type="ARBA" id="ARBA00023012"/>
    </source>
</evidence>
<dbReference type="InterPro" id="IPR035965">
    <property type="entry name" value="PAS-like_dom_sf"/>
</dbReference>
<accession>A0A644WFU4</accession>
<dbReference type="Gene3D" id="1.10.287.130">
    <property type="match status" value="1"/>
</dbReference>
<evidence type="ECO:0000259" key="7">
    <source>
        <dbReference type="PROSITE" id="PS50109"/>
    </source>
</evidence>
<keyword evidence="4 9" id="KW-0808">Transferase</keyword>
<dbReference type="SUPFAM" id="SSF55785">
    <property type="entry name" value="PYP-like sensor domain (PAS domain)"/>
    <property type="match status" value="1"/>
</dbReference>
<feature type="domain" description="PAS" evidence="8">
    <location>
        <begin position="8"/>
        <end position="51"/>
    </location>
</feature>
<evidence type="ECO:0000256" key="2">
    <source>
        <dbReference type="ARBA" id="ARBA00012438"/>
    </source>
</evidence>
<feature type="domain" description="Histidine kinase" evidence="7">
    <location>
        <begin position="295"/>
        <end position="505"/>
    </location>
</feature>
<gene>
    <name evidence="9" type="primary">rcsC_122</name>
    <name evidence="9" type="ORF">SDC9_47633</name>
</gene>
<evidence type="ECO:0000256" key="4">
    <source>
        <dbReference type="ARBA" id="ARBA00022679"/>
    </source>
</evidence>
<dbReference type="SMART" id="SM00387">
    <property type="entry name" value="HATPase_c"/>
    <property type="match status" value="1"/>
</dbReference>
<name>A0A644WFU4_9ZZZZ</name>
<sequence length="505" mass="58347">MEKNITNEIERLRKILNNVPVGIEVYDNRGYLLDINQRGLEIFGVSDLSLVIGISILDNPNLPKQVLSNISTFLSLSDHDRPSFSNQYLSQSFLYEYSFNRVKTEKYYNTKFSDKIICISAKLEFYFNEKGEFENLLIVFSDETEKFKEQVELKKFKLMFDNISEFGKVGIMEENVSEDTFMANDQWYENFGVSKDVEKTIDSIYRNLSKEDVIWLKSNYKNISLGRIPFNAIEEKQMKVISKDKFKWIKCVFNSYKNEFGNIIILGSSIDVTEFVEATQKALASDRLKTKFLENITHEIHTPLNAIVGFSQLIVDAEDNEDKEEYKKIILENSDTIIQLVNNILDYSKLEAGVTGVEKSEFDVCALVTDLFASFKIRNTKNIEYRIIKNNESIIVYSDKTKINNILNYLLNNAFKFTDKGYIEIEIREEEEEILFSIEDSGKGISPVEREKIFERFYKIDEHSQGSGLGLPIAQKLVKLLGGDLNIKSELGKGTKFSFSIKKRL</sequence>
<dbReference type="PROSITE" id="PS50109">
    <property type="entry name" value="HIS_KIN"/>
    <property type="match status" value="1"/>
</dbReference>
<dbReference type="SUPFAM" id="SSF55874">
    <property type="entry name" value="ATPase domain of HSP90 chaperone/DNA topoisomerase II/histidine kinase"/>
    <property type="match status" value="1"/>
</dbReference>
<dbReference type="Pfam" id="PF02518">
    <property type="entry name" value="HATPase_c"/>
    <property type="match status" value="1"/>
</dbReference>
<dbReference type="InterPro" id="IPR036097">
    <property type="entry name" value="HisK_dim/P_sf"/>
</dbReference>
<dbReference type="Gene3D" id="3.30.565.10">
    <property type="entry name" value="Histidine kinase-like ATPase, C-terminal domain"/>
    <property type="match status" value="1"/>
</dbReference>